<reference evidence="2 3" key="1">
    <citation type="submission" date="2019-03" db="EMBL/GenBank/DDBJ databases">
        <title>Genomic Encyclopedia of Type Strains, Phase IV (KMG-IV): sequencing the most valuable type-strain genomes for metagenomic binning, comparative biology and taxonomic classification.</title>
        <authorList>
            <person name="Goeker M."/>
        </authorList>
    </citation>
    <scope>NUCLEOTIDE SEQUENCE [LARGE SCALE GENOMIC DNA]</scope>
    <source>
        <strain evidence="2 3">DSM 22362</strain>
    </source>
</reference>
<evidence type="ECO:0000259" key="1">
    <source>
        <dbReference type="Pfam" id="PF01872"/>
    </source>
</evidence>
<feature type="domain" description="Bacterial bifunctional deaminase-reductase C-terminal" evidence="1">
    <location>
        <begin position="2"/>
        <end position="173"/>
    </location>
</feature>
<name>A0A4R3W0H5_9SPHI</name>
<dbReference type="PANTHER" id="PTHR38011:SF11">
    <property type="entry name" value="2,5-DIAMINO-6-RIBOSYLAMINO-4(3H)-PYRIMIDINONE 5'-PHOSPHATE REDUCTASE"/>
    <property type="match status" value="1"/>
</dbReference>
<protein>
    <submittedName>
        <fullName evidence="2">Dihydrofolate reductase</fullName>
    </submittedName>
</protein>
<comment type="caution">
    <text evidence="2">The sequence shown here is derived from an EMBL/GenBank/DDBJ whole genome shotgun (WGS) entry which is preliminary data.</text>
</comment>
<dbReference type="EMBL" id="SMBZ01000004">
    <property type="protein sequence ID" value="TCV19535.1"/>
    <property type="molecule type" value="Genomic_DNA"/>
</dbReference>
<dbReference type="Proteomes" id="UP000295197">
    <property type="component" value="Unassembled WGS sequence"/>
</dbReference>
<dbReference type="InterPro" id="IPR024072">
    <property type="entry name" value="DHFR-like_dom_sf"/>
</dbReference>
<dbReference type="RefSeq" id="WP_065719267.1">
    <property type="nucleotide sequence ID" value="NZ_SMBZ01000004.1"/>
</dbReference>
<dbReference type="OrthoDB" id="195113at2"/>
<keyword evidence="3" id="KW-1185">Reference proteome</keyword>
<dbReference type="GO" id="GO:0008703">
    <property type="term" value="F:5-amino-6-(5-phosphoribosylamino)uracil reductase activity"/>
    <property type="evidence" value="ECO:0007669"/>
    <property type="project" value="InterPro"/>
</dbReference>
<evidence type="ECO:0000313" key="3">
    <source>
        <dbReference type="Proteomes" id="UP000295197"/>
    </source>
</evidence>
<dbReference type="PANTHER" id="PTHR38011">
    <property type="entry name" value="DIHYDROFOLATE REDUCTASE FAMILY PROTEIN (AFU_ORTHOLOGUE AFUA_8G06820)"/>
    <property type="match status" value="1"/>
</dbReference>
<dbReference type="InterPro" id="IPR050765">
    <property type="entry name" value="Riboflavin_Biosynth_HTPR"/>
</dbReference>
<proteinExistence type="predicted"/>
<dbReference type="SUPFAM" id="SSF53597">
    <property type="entry name" value="Dihydrofolate reductase-like"/>
    <property type="match status" value="1"/>
</dbReference>
<dbReference type="Gene3D" id="3.40.430.10">
    <property type="entry name" value="Dihydrofolate Reductase, subunit A"/>
    <property type="match status" value="1"/>
</dbReference>
<sequence>MRKVIATINTTLDGVCDHTAGIPDDEIHQHYTDLLRHADAILFGRVTYQLMEFWRTLVEKPSGEKSMDDFAAVIDNIPKIVFSRTLESVDWKSARLADQNIEKEILKLKQQTGKDILIGSRSLILQLMKLDLIDQYQLCIHPMVAGGGLPLFEDIDRTVFKLNKTKIFGNGAVMLYYEPTTKSATKGQ</sequence>
<dbReference type="AlphaFoldDB" id="A0A4R3W0H5"/>
<dbReference type="Pfam" id="PF01872">
    <property type="entry name" value="RibD_C"/>
    <property type="match status" value="1"/>
</dbReference>
<accession>A0A4R3W0H5</accession>
<organism evidence="2 3">
    <name type="scientific">Sphingobacterium alimentarium</name>
    <dbReference type="NCBI Taxonomy" id="797292"/>
    <lineage>
        <taxon>Bacteria</taxon>
        <taxon>Pseudomonadati</taxon>
        <taxon>Bacteroidota</taxon>
        <taxon>Sphingobacteriia</taxon>
        <taxon>Sphingobacteriales</taxon>
        <taxon>Sphingobacteriaceae</taxon>
        <taxon>Sphingobacterium</taxon>
    </lineage>
</organism>
<dbReference type="InterPro" id="IPR002734">
    <property type="entry name" value="RibDG_C"/>
</dbReference>
<evidence type="ECO:0000313" key="2">
    <source>
        <dbReference type="EMBL" id="TCV19535.1"/>
    </source>
</evidence>
<dbReference type="GO" id="GO:0009231">
    <property type="term" value="P:riboflavin biosynthetic process"/>
    <property type="evidence" value="ECO:0007669"/>
    <property type="project" value="InterPro"/>
</dbReference>
<gene>
    <name evidence="2" type="ORF">EDC17_100457</name>
</gene>